<accession>A0A401QXL9</accession>
<dbReference type="RefSeq" id="WP_242628637.1">
    <property type="nucleotide sequence ID" value="NZ_BHXC01000006.1"/>
</dbReference>
<name>A0A401QXL9_STRNR</name>
<organism evidence="1 2">
    <name type="scientific">Streptomyces noursei</name>
    <name type="common">Streptomyces albulus</name>
    <dbReference type="NCBI Taxonomy" id="1971"/>
    <lineage>
        <taxon>Bacteria</taxon>
        <taxon>Bacillati</taxon>
        <taxon>Actinomycetota</taxon>
        <taxon>Actinomycetes</taxon>
        <taxon>Kitasatosporales</taxon>
        <taxon>Streptomycetaceae</taxon>
        <taxon>Streptomyces</taxon>
    </lineage>
</organism>
<protein>
    <submittedName>
        <fullName evidence="1">Uncharacterized protein</fullName>
    </submittedName>
</protein>
<comment type="caution">
    <text evidence="1">The sequence shown here is derived from an EMBL/GenBank/DDBJ whole genome shotgun (WGS) entry which is preliminary data.</text>
</comment>
<dbReference type="Proteomes" id="UP000288351">
    <property type="component" value="Unassembled WGS sequence"/>
</dbReference>
<evidence type="ECO:0000313" key="1">
    <source>
        <dbReference type="EMBL" id="GCB90141.1"/>
    </source>
</evidence>
<sequence length="105" mass="9875">MRGVALGVLDELGVVLSVRAGLGGTVRVRRRLRCRLGGTGGVGRVGLGRDGVGGRCGLRGLVGGGLLRGVGGAGSAVAWAGTSTMAGCGSGAVGASAAGWAGAST</sequence>
<dbReference type="AlphaFoldDB" id="A0A401QXL9"/>
<gene>
    <name evidence="1" type="ORF">SALB_02842</name>
</gene>
<dbReference type="EMBL" id="BHXC01000006">
    <property type="protein sequence ID" value="GCB90141.1"/>
    <property type="molecule type" value="Genomic_DNA"/>
</dbReference>
<reference evidence="1 2" key="1">
    <citation type="journal article" date="2019" name="Microbiol. Resour. Announc.">
        <title>Draft Genome Sequence of the Most Traditional epsilon-Poly-l-Lysine Producer, Streptomyces albulus NBRC14147.</title>
        <authorList>
            <person name="Yamanaka K."/>
            <person name="Hamano Y."/>
        </authorList>
    </citation>
    <scope>NUCLEOTIDE SEQUENCE [LARGE SCALE GENOMIC DNA]</scope>
    <source>
        <strain evidence="1 2">NBRC 14147</strain>
    </source>
</reference>
<proteinExistence type="predicted"/>
<evidence type="ECO:0000313" key="2">
    <source>
        <dbReference type="Proteomes" id="UP000288351"/>
    </source>
</evidence>